<proteinExistence type="predicted"/>
<dbReference type="EMBL" id="SMKU01000406">
    <property type="protein sequence ID" value="TDD65664.1"/>
    <property type="molecule type" value="Genomic_DNA"/>
</dbReference>
<gene>
    <name evidence="3" type="ORF">E1298_41195</name>
</gene>
<keyword evidence="1" id="KW-0732">Signal</keyword>
<dbReference type="Proteomes" id="UP000294513">
    <property type="component" value="Unassembled WGS sequence"/>
</dbReference>
<comment type="caution">
    <text evidence="3">The sequence shown here is derived from an EMBL/GenBank/DDBJ whole genome shotgun (WGS) entry which is preliminary data.</text>
</comment>
<dbReference type="GO" id="GO:0016853">
    <property type="term" value="F:isomerase activity"/>
    <property type="evidence" value="ECO:0007669"/>
    <property type="project" value="InterPro"/>
</dbReference>
<evidence type="ECO:0000259" key="2">
    <source>
        <dbReference type="Pfam" id="PF18678"/>
    </source>
</evidence>
<dbReference type="Pfam" id="PF18678">
    <property type="entry name" value="AOC_like"/>
    <property type="match status" value="1"/>
</dbReference>
<dbReference type="AlphaFoldDB" id="A0A4R5A4Q9"/>
<protein>
    <recommendedName>
        <fullName evidence="2">Allene oxide cyclase barrel-like domain-containing protein</fullName>
    </recommendedName>
</protein>
<dbReference type="InterPro" id="IPR041013">
    <property type="entry name" value="AOC-like"/>
</dbReference>
<accession>A0A4R5A4Q9</accession>
<feature type="signal peptide" evidence="1">
    <location>
        <begin position="1"/>
        <end position="33"/>
    </location>
</feature>
<dbReference type="GO" id="GO:0017000">
    <property type="term" value="P:antibiotic biosynthetic process"/>
    <property type="evidence" value="ECO:0007669"/>
    <property type="project" value="InterPro"/>
</dbReference>
<feature type="domain" description="Allene oxide cyclase barrel-like" evidence="2">
    <location>
        <begin position="63"/>
        <end position="165"/>
    </location>
</feature>
<sequence length="181" mass="18611">MVRHTSVSGGKAVATAVAAMVALATGLGGPASAAEPGKAKPGTPGKCVVWKDLPESVTGIDYQDTPPTGPSVGDTGVYHDVLKDLDGRVVAKVTGTGRMLYNDPVTGHLIGLYEDEIRFTGGGAAKALGSADINVMLGGATVSIGLVGTKGKYRGWYGTRNWIVKSHELAIVTMTLCPFAR</sequence>
<feature type="chain" id="PRO_5020627205" description="Allene oxide cyclase barrel-like domain-containing protein" evidence="1">
    <location>
        <begin position="34"/>
        <end position="181"/>
    </location>
</feature>
<evidence type="ECO:0000256" key="1">
    <source>
        <dbReference type="SAM" id="SignalP"/>
    </source>
</evidence>
<dbReference type="RefSeq" id="WP_131902816.1">
    <property type="nucleotide sequence ID" value="NZ_SMKU01000406.1"/>
</dbReference>
<keyword evidence="4" id="KW-1185">Reference proteome</keyword>
<evidence type="ECO:0000313" key="4">
    <source>
        <dbReference type="Proteomes" id="UP000294513"/>
    </source>
</evidence>
<name>A0A4R5A4Q9_9ACTN</name>
<evidence type="ECO:0000313" key="3">
    <source>
        <dbReference type="EMBL" id="TDD65664.1"/>
    </source>
</evidence>
<reference evidence="3 4" key="1">
    <citation type="submission" date="2019-03" db="EMBL/GenBank/DDBJ databases">
        <title>Draft genome sequences of novel Actinobacteria.</title>
        <authorList>
            <person name="Sahin N."/>
            <person name="Ay H."/>
            <person name="Saygin H."/>
        </authorList>
    </citation>
    <scope>NUCLEOTIDE SEQUENCE [LARGE SCALE GENOMIC DNA]</scope>
    <source>
        <strain evidence="3 4">H3C3</strain>
    </source>
</reference>
<organism evidence="3 4">
    <name type="scientific">Actinomadura rubrisoli</name>
    <dbReference type="NCBI Taxonomy" id="2530368"/>
    <lineage>
        <taxon>Bacteria</taxon>
        <taxon>Bacillati</taxon>
        <taxon>Actinomycetota</taxon>
        <taxon>Actinomycetes</taxon>
        <taxon>Streptosporangiales</taxon>
        <taxon>Thermomonosporaceae</taxon>
        <taxon>Actinomadura</taxon>
    </lineage>
</organism>